<dbReference type="InterPro" id="IPR001841">
    <property type="entry name" value="Znf_RING"/>
</dbReference>
<evidence type="ECO:0000256" key="8">
    <source>
        <dbReference type="SAM" id="MobiDB-lite"/>
    </source>
</evidence>
<evidence type="ECO:0000256" key="3">
    <source>
        <dbReference type="ARBA" id="ARBA00022771"/>
    </source>
</evidence>
<evidence type="ECO:0000259" key="10">
    <source>
        <dbReference type="PROSITE" id="PS50172"/>
    </source>
</evidence>
<dbReference type="Proteomes" id="UP000663879">
    <property type="component" value="Unassembled WGS sequence"/>
</dbReference>
<dbReference type="InterPro" id="IPR001357">
    <property type="entry name" value="BRCT_dom"/>
</dbReference>
<feature type="domain" description="RING-type" evidence="9">
    <location>
        <begin position="21"/>
        <end position="56"/>
    </location>
</feature>
<evidence type="ECO:0000256" key="2">
    <source>
        <dbReference type="ARBA" id="ARBA00022737"/>
    </source>
</evidence>
<feature type="non-terminal residue" evidence="11">
    <location>
        <position position="1"/>
    </location>
</feature>
<dbReference type="PROSITE" id="PS50088">
    <property type="entry name" value="ANK_REPEAT"/>
    <property type="match status" value="3"/>
</dbReference>
<feature type="repeat" description="ANK" evidence="6">
    <location>
        <begin position="232"/>
        <end position="264"/>
    </location>
</feature>
<organism evidence="11 12">
    <name type="scientific">Brachionus calyciflorus</name>
    <dbReference type="NCBI Taxonomy" id="104777"/>
    <lineage>
        <taxon>Eukaryota</taxon>
        <taxon>Metazoa</taxon>
        <taxon>Spiralia</taxon>
        <taxon>Gnathifera</taxon>
        <taxon>Rotifera</taxon>
        <taxon>Eurotatoria</taxon>
        <taxon>Monogononta</taxon>
        <taxon>Pseudotrocha</taxon>
        <taxon>Ploima</taxon>
        <taxon>Brachionidae</taxon>
        <taxon>Brachionus</taxon>
    </lineage>
</organism>
<keyword evidence="4" id="KW-0862">Zinc</keyword>
<feature type="repeat" description="ANK" evidence="6">
    <location>
        <begin position="265"/>
        <end position="297"/>
    </location>
</feature>
<dbReference type="GO" id="GO:0031436">
    <property type="term" value="C:BRCA1-BARD1 complex"/>
    <property type="evidence" value="ECO:0007669"/>
    <property type="project" value="TreeGrafter"/>
</dbReference>
<keyword evidence="2" id="KW-0677">Repeat</keyword>
<dbReference type="GO" id="GO:0085020">
    <property type="term" value="P:protein K6-linked ubiquitination"/>
    <property type="evidence" value="ECO:0007669"/>
    <property type="project" value="TreeGrafter"/>
</dbReference>
<evidence type="ECO:0008006" key="13">
    <source>
        <dbReference type="Google" id="ProtNLM"/>
    </source>
</evidence>
<evidence type="ECO:0000256" key="5">
    <source>
        <dbReference type="ARBA" id="ARBA00023043"/>
    </source>
</evidence>
<reference evidence="11" key="1">
    <citation type="submission" date="2021-02" db="EMBL/GenBank/DDBJ databases">
        <authorList>
            <person name="Nowell W R."/>
        </authorList>
    </citation>
    <scope>NUCLEOTIDE SEQUENCE</scope>
    <source>
        <strain evidence="11">Ploen Becks lab</strain>
    </source>
</reference>
<evidence type="ECO:0000256" key="1">
    <source>
        <dbReference type="ARBA" id="ARBA00022723"/>
    </source>
</evidence>
<feature type="domain" description="BRCT" evidence="10">
    <location>
        <begin position="352"/>
        <end position="413"/>
    </location>
</feature>
<dbReference type="InterPro" id="IPR017907">
    <property type="entry name" value="Znf_RING_CS"/>
</dbReference>
<evidence type="ECO:0000313" key="12">
    <source>
        <dbReference type="Proteomes" id="UP000663879"/>
    </source>
</evidence>
<feature type="repeat" description="ANK" evidence="6">
    <location>
        <begin position="198"/>
        <end position="231"/>
    </location>
</feature>
<keyword evidence="1" id="KW-0479">Metal-binding</keyword>
<feature type="domain" description="BRCT" evidence="10">
    <location>
        <begin position="413"/>
        <end position="524"/>
    </location>
</feature>
<dbReference type="InterPro" id="IPR002110">
    <property type="entry name" value="Ankyrin_rpt"/>
</dbReference>
<dbReference type="SUPFAM" id="SSF52113">
    <property type="entry name" value="BRCT domain"/>
    <property type="match status" value="2"/>
</dbReference>
<dbReference type="GO" id="GO:0070531">
    <property type="term" value="C:BRCA1-A complex"/>
    <property type="evidence" value="ECO:0007669"/>
    <property type="project" value="TreeGrafter"/>
</dbReference>
<feature type="region of interest" description="Disordered" evidence="8">
    <location>
        <begin position="133"/>
        <end position="197"/>
    </location>
</feature>
<dbReference type="InterPro" id="IPR013083">
    <property type="entry name" value="Znf_RING/FYVE/PHD"/>
</dbReference>
<accession>A0A814D251</accession>
<name>A0A814D251_9BILA</name>
<dbReference type="SUPFAM" id="SSF57850">
    <property type="entry name" value="RING/U-box"/>
    <property type="match status" value="1"/>
</dbReference>
<dbReference type="OrthoDB" id="2384350at2759"/>
<keyword evidence="5 6" id="KW-0040">ANK repeat</keyword>
<dbReference type="GO" id="GO:0008270">
    <property type="term" value="F:zinc ion binding"/>
    <property type="evidence" value="ECO:0007669"/>
    <property type="project" value="UniProtKB-KW"/>
</dbReference>
<dbReference type="GO" id="GO:0004842">
    <property type="term" value="F:ubiquitin-protein transferase activity"/>
    <property type="evidence" value="ECO:0007669"/>
    <property type="project" value="TreeGrafter"/>
</dbReference>
<dbReference type="PANTHER" id="PTHR24171">
    <property type="entry name" value="ANKYRIN REPEAT DOMAIN-CONTAINING PROTEIN 39-RELATED"/>
    <property type="match status" value="1"/>
</dbReference>
<dbReference type="PROSITE" id="PS50172">
    <property type="entry name" value="BRCT"/>
    <property type="match status" value="2"/>
</dbReference>
<dbReference type="InterPro" id="IPR036770">
    <property type="entry name" value="Ankyrin_rpt-contain_sf"/>
</dbReference>
<feature type="compositionally biased region" description="Low complexity" evidence="8">
    <location>
        <begin position="150"/>
        <end position="165"/>
    </location>
</feature>
<dbReference type="SUPFAM" id="SSF48403">
    <property type="entry name" value="Ankyrin repeat"/>
    <property type="match status" value="1"/>
</dbReference>
<keyword evidence="12" id="KW-1185">Reference proteome</keyword>
<keyword evidence="3 7" id="KW-0863">Zinc-finger</keyword>
<dbReference type="SMART" id="SM00292">
    <property type="entry name" value="BRCT"/>
    <property type="match status" value="1"/>
</dbReference>
<dbReference type="PROSITE" id="PS50089">
    <property type="entry name" value="ZF_RING_2"/>
    <property type="match status" value="1"/>
</dbReference>
<dbReference type="Gene3D" id="1.25.40.20">
    <property type="entry name" value="Ankyrin repeat-containing domain"/>
    <property type="match status" value="1"/>
</dbReference>
<dbReference type="InterPro" id="IPR036420">
    <property type="entry name" value="BRCT_dom_sf"/>
</dbReference>
<evidence type="ECO:0000256" key="4">
    <source>
        <dbReference type="ARBA" id="ARBA00022833"/>
    </source>
</evidence>
<dbReference type="EMBL" id="CAJNOC010002805">
    <property type="protein sequence ID" value="CAF0952331.1"/>
    <property type="molecule type" value="Genomic_DNA"/>
</dbReference>
<dbReference type="SMART" id="SM00248">
    <property type="entry name" value="ANK"/>
    <property type="match status" value="3"/>
</dbReference>
<dbReference type="PRINTS" id="PR01415">
    <property type="entry name" value="ANKYRIN"/>
</dbReference>
<comment type="caution">
    <text evidence="11">The sequence shown here is derived from an EMBL/GenBank/DDBJ whole genome shotgun (WGS) entry which is preliminary data.</text>
</comment>
<proteinExistence type="predicted"/>
<dbReference type="AlphaFoldDB" id="A0A814D251"/>
<dbReference type="Gene3D" id="3.40.50.10190">
    <property type="entry name" value="BRCT domain"/>
    <property type="match status" value="2"/>
</dbReference>
<dbReference type="PROSITE" id="PS00518">
    <property type="entry name" value="ZF_RING_1"/>
    <property type="match status" value="1"/>
</dbReference>
<evidence type="ECO:0000313" key="11">
    <source>
        <dbReference type="EMBL" id="CAF0952331.1"/>
    </source>
</evidence>
<dbReference type="PROSITE" id="PS50297">
    <property type="entry name" value="ANK_REP_REGION"/>
    <property type="match status" value="3"/>
</dbReference>
<evidence type="ECO:0000256" key="6">
    <source>
        <dbReference type="PROSITE-ProRule" id="PRU00023"/>
    </source>
</evidence>
<dbReference type="Pfam" id="PF12796">
    <property type="entry name" value="Ank_2"/>
    <property type="match status" value="1"/>
</dbReference>
<dbReference type="Gene3D" id="3.30.40.10">
    <property type="entry name" value="Zinc/RING finger domain, C3HC4 (zinc finger)"/>
    <property type="match status" value="1"/>
</dbReference>
<evidence type="ECO:0000256" key="7">
    <source>
        <dbReference type="PROSITE-ProRule" id="PRU00175"/>
    </source>
</evidence>
<evidence type="ECO:0000259" key="9">
    <source>
        <dbReference type="PROSITE" id="PS50089"/>
    </source>
</evidence>
<dbReference type="PANTHER" id="PTHR24171:SF8">
    <property type="entry name" value="BRCA1-ASSOCIATED RING DOMAIN PROTEIN 1"/>
    <property type="match status" value="1"/>
</dbReference>
<protein>
    <recommendedName>
        <fullName evidence="13">BRCA1-associated RING domain protein 1</fullName>
    </recommendedName>
</protein>
<gene>
    <name evidence="11" type="ORF">OXX778_LOCUS14012</name>
</gene>
<dbReference type="Pfam" id="PF12738">
    <property type="entry name" value="PTCB-BRCT"/>
    <property type="match status" value="1"/>
</dbReference>
<sequence length="524" mass="60184">MENHFSETLKNAQDLKESFKCLQCKTIPLEPFFTGVCDHLLCKECITKSNECPICSAGFYQKDLHVNKMIKEAILYVNQIIQMTTPGYKFESESDCSSSLPDIDLNLVQISLKNNKKPLQEIQEVEIFALPQPIDDIPTQTRSRSRKSSTKQTQSSQKPTRSQSTRARKSAQIETEIAEESQRPRTQSANRRVRKNDKGETALHLAVMNNDIEKIKDLLNDPLTDINAKDYAGWTPLHEAVNKDNIEIMKILIEHNANINAGGYQNNTPLHEASLNKRYDSIKLLLESGADQTIRNDFGVLAIDFLKDSPEFLSLFKTSKKIILKKFESSNEDDFMSSTFMQRRVKNKVKKLILYGSGMKDDEKAKMAKLATKFGLQIAKEMNNNVTHVIFTSDKTCARTINYMKAILMGIWISPKLFEDCSIYFYGDFNVFDKQDLIKLAEQAGAKILKREPKLDRVDELITQEIPHHLDLDYDKNFSCSHFLIYDATKFREDIKHKYLYSVKTNWLFACIDQFKILHPESLA</sequence>